<dbReference type="EMBL" id="ADXJ01000095">
    <property type="protein sequence ID" value="EFS01519.1"/>
    <property type="molecule type" value="Genomic_DNA"/>
</dbReference>
<dbReference type="PATRIC" id="fig|702453.3.peg.213"/>
<comment type="caution">
    <text evidence="3">The sequence shown here is derived from an EMBL/GenBank/DDBJ whole genome shotgun (WGS) entry which is preliminary data.</text>
</comment>
<dbReference type="InterPro" id="IPR007159">
    <property type="entry name" value="SpoVT-AbrB_dom"/>
</dbReference>
<evidence type="ECO:0000313" key="3">
    <source>
        <dbReference type="EMBL" id="EFS01519.1"/>
    </source>
</evidence>
<dbReference type="SMART" id="SM00966">
    <property type="entry name" value="SpoVT_AbrB"/>
    <property type="match status" value="1"/>
</dbReference>
<sequence>MNENYGEGEKMKSTGMVRKMDELGRVVIPIEIRRTMNLKEKDPLEIFIDDEAIILKKYSAGLVCDVTGEFSVDNKKFVDGKLTLSKEGAAELMEEIKRRFGDSL</sequence>
<reference evidence="3" key="1">
    <citation type="journal article" date="2010" name="Microbiol. Resour. Announc.">
        <title>Comparative genomics of the bacterial genus Listeria: Genome evolution is characterized by limited gene acquisition and limited gene loss.</title>
        <authorList>
            <person name="den Bakker H.C."/>
            <person name="Cummings C.A."/>
            <person name="Ferreira V."/>
            <person name="Vatta P."/>
            <person name="Orsi R.H."/>
            <person name="Degoricija L."/>
            <person name="Barker M."/>
            <person name="Petrauskene O."/>
            <person name="Furtado M.R."/>
            <person name="Wiedmann M."/>
        </authorList>
    </citation>
    <scope>NUCLEOTIDE SEQUENCE [LARGE SCALE GENOMIC DNA]</scope>
    <source>
        <strain evidence="3">FSL N1-067</strain>
    </source>
</reference>
<feature type="domain" description="SpoVT-AbrB" evidence="2">
    <location>
        <begin position="15"/>
        <end position="60"/>
    </location>
</feature>
<dbReference type="SUPFAM" id="SSF89447">
    <property type="entry name" value="AbrB/MazE/MraZ-like"/>
    <property type="match status" value="1"/>
</dbReference>
<gene>
    <name evidence="3" type="ORF">NT03LS_0266</name>
</gene>
<protein>
    <submittedName>
        <fullName evidence="3">Transition state regulatory protein AbrB</fullName>
    </submittedName>
</protein>
<dbReference type="InterPro" id="IPR052731">
    <property type="entry name" value="B_subtilis_Trans_State_Reg"/>
</dbReference>
<dbReference type="InterPro" id="IPR040678">
    <property type="entry name" value="AbrB_C"/>
</dbReference>
<dbReference type="PROSITE" id="PS51740">
    <property type="entry name" value="SPOVT_ABRB"/>
    <property type="match status" value="1"/>
</dbReference>
<name>E3ZLH6_LISSE</name>
<dbReference type="PANTHER" id="PTHR36432:SF4">
    <property type="entry name" value="TRANSITION STATE REGULATOR ABH-RELATED"/>
    <property type="match status" value="1"/>
</dbReference>
<dbReference type="GO" id="GO:0003677">
    <property type="term" value="F:DNA binding"/>
    <property type="evidence" value="ECO:0007669"/>
    <property type="project" value="UniProtKB-UniRule"/>
</dbReference>
<dbReference type="NCBIfam" id="TIGR01439">
    <property type="entry name" value="lp_hng_hel_AbrB"/>
    <property type="match status" value="1"/>
</dbReference>
<dbReference type="AlphaFoldDB" id="E3ZLH6"/>
<accession>E3ZLH6</accession>
<dbReference type="Pfam" id="PF04014">
    <property type="entry name" value="MazE_antitoxin"/>
    <property type="match status" value="1"/>
</dbReference>
<keyword evidence="1" id="KW-0238">DNA-binding</keyword>
<evidence type="ECO:0000259" key="2">
    <source>
        <dbReference type="PROSITE" id="PS51740"/>
    </source>
</evidence>
<dbReference type="Gene3D" id="2.10.260.10">
    <property type="match status" value="1"/>
</dbReference>
<dbReference type="Pfam" id="PF18277">
    <property type="entry name" value="AbrB_C"/>
    <property type="match status" value="1"/>
</dbReference>
<organism evidence="3">
    <name type="scientific">Listeria seeligeri FSL N1-067</name>
    <dbReference type="NCBI Taxonomy" id="702453"/>
    <lineage>
        <taxon>Bacteria</taxon>
        <taxon>Bacillati</taxon>
        <taxon>Bacillota</taxon>
        <taxon>Bacilli</taxon>
        <taxon>Bacillales</taxon>
        <taxon>Listeriaceae</taxon>
        <taxon>Listeria</taxon>
    </lineage>
</organism>
<evidence type="ECO:0000256" key="1">
    <source>
        <dbReference type="PROSITE-ProRule" id="PRU01076"/>
    </source>
</evidence>
<dbReference type="PANTHER" id="PTHR36432">
    <property type="match status" value="1"/>
</dbReference>
<dbReference type="Proteomes" id="UP000004302">
    <property type="component" value="Chromosome"/>
</dbReference>
<dbReference type="InterPro" id="IPR037914">
    <property type="entry name" value="SpoVT-AbrB_sf"/>
</dbReference>
<proteinExistence type="predicted"/>
<dbReference type="HOGENOM" id="CLU_158484_0_0_9"/>